<comment type="caution">
    <text evidence="2">The sequence shown here is derived from an EMBL/GenBank/DDBJ whole genome shotgun (WGS) entry which is preliminary data.</text>
</comment>
<gene>
    <name evidence="2" type="ORF">BCR38DRAFT_413692</name>
</gene>
<accession>A0A1Y2DET9</accession>
<keyword evidence="3" id="KW-1185">Reference proteome</keyword>
<dbReference type="GeneID" id="63775068"/>
<feature type="region of interest" description="Disordered" evidence="1">
    <location>
        <begin position="10"/>
        <end position="32"/>
    </location>
</feature>
<protein>
    <recommendedName>
        <fullName evidence="4">F-box domain-containing protein</fullName>
    </recommendedName>
</protein>
<evidence type="ECO:0000313" key="3">
    <source>
        <dbReference type="Proteomes" id="UP000193689"/>
    </source>
</evidence>
<feature type="compositionally biased region" description="Polar residues" evidence="1">
    <location>
        <begin position="10"/>
        <end position="20"/>
    </location>
</feature>
<dbReference type="InParanoid" id="A0A1Y2DET9"/>
<dbReference type="EMBL" id="MCFJ01000018">
    <property type="protein sequence ID" value="ORY57778.1"/>
    <property type="molecule type" value="Genomic_DNA"/>
</dbReference>
<dbReference type="RefSeq" id="XP_040710907.1">
    <property type="nucleotide sequence ID" value="XM_040858856.1"/>
</dbReference>
<dbReference type="Proteomes" id="UP000193689">
    <property type="component" value="Unassembled WGS sequence"/>
</dbReference>
<proteinExistence type="predicted"/>
<sequence length="499" mass="58563">MIKGRHYVQVTPNEGTSSPSEIEPSRPTVDGPSRLQSLPYDIHYEIWGILDFRSALFLKITNHWFYDNLNLDRLPTTTKRDFLVRAEHFPQNWDRLVCFCCDRLLSKDSFGNTQRKGPHGKNSPNLIGARYDRYCWDCGAEHRLYPHSHAIPVRKGNEYFYYCSKCRQFHIEQERCWNPDSPDDYDWTKRGWMCWDEDEGKNKSPSSPLQRLPHGIQKCIFDTLSYRDSIMLAATSKHFQSNVDPQQCPLHDKYRFTTEMAKKNPAIVLRPASARRPALEIPKYACYGCFRVLLVQKFSEEQVEMSREWPHLSWKRLCQRCVYRIYVGRESIEALQEWKVREMCKKCKLLKVWREQCLGCREKNEEKARATAQRIKAAIRKAKQDSSSDTSLQNGVQATGVETAGQSKIDDAIDFARPTTIWDNSENQEVDLPTQENSGHIPLRYSHVRVLSIDQFLPRDAVTPDDEEVSRLELLWKLRDRLYQWTIFLRNSRAREVIN</sequence>
<evidence type="ECO:0000313" key="2">
    <source>
        <dbReference type="EMBL" id="ORY57778.1"/>
    </source>
</evidence>
<dbReference type="OrthoDB" id="5060046at2759"/>
<dbReference type="AlphaFoldDB" id="A0A1Y2DET9"/>
<organism evidence="2 3">
    <name type="scientific">Pseudomassariella vexata</name>
    <dbReference type="NCBI Taxonomy" id="1141098"/>
    <lineage>
        <taxon>Eukaryota</taxon>
        <taxon>Fungi</taxon>
        <taxon>Dikarya</taxon>
        <taxon>Ascomycota</taxon>
        <taxon>Pezizomycotina</taxon>
        <taxon>Sordariomycetes</taxon>
        <taxon>Xylariomycetidae</taxon>
        <taxon>Amphisphaeriales</taxon>
        <taxon>Pseudomassariaceae</taxon>
        <taxon>Pseudomassariella</taxon>
    </lineage>
</organism>
<name>A0A1Y2DET9_9PEZI</name>
<evidence type="ECO:0008006" key="4">
    <source>
        <dbReference type="Google" id="ProtNLM"/>
    </source>
</evidence>
<reference evidence="2 3" key="1">
    <citation type="submission" date="2016-07" db="EMBL/GenBank/DDBJ databases">
        <title>Pervasive Adenine N6-methylation of Active Genes in Fungi.</title>
        <authorList>
            <consortium name="DOE Joint Genome Institute"/>
            <person name="Mondo S.J."/>
            <person name="Dannebaum R.O."/>
            <person name="Kuo R.C."/>
            <person name="Labutti K."/>
            <person name="Haridas S."/>
            <person name="Kuo A."/>
            <person name="Salamov A."/>
            <person name="Ahrendt S.R."/>
            <person name="Lipzen A."/>
            <person name="Sullivan W."/>
            <person name="Andreopoulos W.B."/>
            <person name="Clum A."/>
            <person name="Lindquist E."/>
            <person name="Daum C."/>
            <person name="Ramamoorthy G.K."/>
            <person name="Gryganskyi A."/>
            <person name="Culley D."/>
            <person name="Magnuson J.K."/>
            <person name="James T.Y."/>
            <person name="O'Malley M.A."/>
            <person name="Stajich J.E."/>
            <person name="Spatafora J.W."/>
            <person name="Visel A."/>
            <person name="Grigoriev I.V."/>
        </authorList>
    </citation>
    <scope>NUCLEOTIDE SEQUENCE [LARGE SCALE GENOMIC DNA]</scope>
    <source>
        <strain evidence="2 3">CBS 129021</strain>
    </source>
</reference>
<evidence type="ECO:0000256" key="1">
    <source>
        <dbReference type="SAM" id="MobiDB-lite"/>
    </source>
</evidence>